<dbReference type="eggNOG" id="KOG1203">
    <property type="taxonomic scope" value="Eukaryota"/>
</dbReference>
<dbReference type="GeneID" id="25030111"/>
<evidence type="ECO:0000259" key="1">
    <source>
        <dbReference type="Pfam" id="PF13460"/>
    </source>
</evidence>
<dbReference type="EMBL" id="KE503207">
    <property type="protein sequence ID" value="EPX73377.1"/>
    <property type="molecule type" value="Genomic_DNA"/>
</dbReference>
<reference evidence="2 3" key="1">
    <citation type="journal article" date="2011" name="Science">
        <title>Comparative functional genomics of the fission yeasts.</title>
        <authorList>
            <person name="Rhind N."/>
            <person name="Chen Z."/>
            <person name="Yassour M."/>
            <person name="Thompson D.A."/>
            <person name="Haas B.J."/>
            <person name="Habib N."/>
            <person name="Wapinski I."/>
            <person name="Roy S."/>
            <person name="Lin M.F."/>
            <person name="Heiman D.I."/>
            <person name="Young S.K."/>
            <person name="Furuya K."/>
            <person name="Guo Y."/>
            <person name="Pidoux A."/>
            <person name="Chen H.M."/>
            <person name="Robbertse B."/>
            <person name="Goldberg J.M."/>
            <person name="Aoki K."/>
            <person name="Bayne E.H."/>
            <person name="Berlin A.M."/>
            <person name="Desjardins C.A."/>
            <person name="Dobbs E."/>
            <person name="Dukaj L."/>
            <person name="Fan L."/>
            <person name="FitzGerald M.G."/>
            <person name="French C."/>
            <person name="Gujja S."/>
            <person name="Hansen K."/>
            <person name="Keifenheim D."/>
            <person name="Levin J.Z."/>
            <person name="Mosher R.A."/>
            <person name="Mueller C.A."/>
            <person name="Pfiffner J."/>
            <person name="Priest M."/>
            <person name="Russ C."/>
            <person name="Smialowska A."/>
            <person name="Swoboda P."/>
            <person name="Sykes S.M."/>
            <person name="Vaughn M."/>
            <person name="Vengrova S."/>
            <person name="Yoder R."/>
            <person name="Zeng Q."/>
            <person name="Allshire R."/>
            <person name="Baulcombe D."/>
            <person name="Birren B.W."/>
            <person name="Brown W."/>
            <person name="Ekwall K."/>
            <person name="Kellis M."/>
            <person name="Leatherwood J."/>
            <person name="Levin H."/>
            <person name="Margalit H."/>
            <person name="Martienssen R."/>
            <person name="Nieduszynski C.A."/>
            <person name="Spatafora J.W."/>
            <person name="Friedman N."/>
            <person name="Dalgaard J.Z."/>
            <person name="Baumann P."/>
            <person name="Niki H."/>
            <person name="Regev A."/>
            <person name="Nusbaum C."/>
        </authorList>
    </citation>
    <scope>NUCLEOTIDE SEQUENCE [LARGE SCALE GENOMIC DNA]</scope>
    <source>
        <strain evidence="3">yFS286</strain>
    </source>
</reference>
<dbReference type="HOGENOM" id="CLU_025711_1_1_1"/>
<dbReference type="SUPFAM" id="SSF51735">
    <property type="entry name" value="NAD(P)-binding Rossmann-fold domains"/>
    <property type="match status" value="1"/>
</dbReference>
<accession>S9PZI1</accession>
<dbReference type="OrthoDB" id="10254604at2759"/>
<dbReference type="RefSeq" id="XP_013019001.1">
    <property type="nucleotide sequence ID" value="XM_013163547.1"/>
</dbReference>
<dbReference type="Proteomes" id="UP000016088">
    <property type="component" value="Unassembled WGS sequence"/>
</dbReference>
<dbReference type="CDD" id="cd05243">
    <property type="entry name" value="SDR_a5"/>
    <property type="match status" value="1"/>
</dbReference>
<dbReference type="VEuPathDB" id="FungiDB:SOCG_01127"/>
<dbReference type="AlphaFoldDB" id="S9PZI1"/>
<evidence type="ECO:0000313" key="3">
    <source>
        <dbReference type="Proteomes" id="UP000016088"/>
    </source>
</evidence>
<proteinExistence type="predicted"/>
<name>S9PZI1_SCHOY</name>
<organism evidence="2 3">
    <name type="scientific">Schizosaccharomyces octosporus (strain yFS286)</name>
    <name type="common">Fission yeast</name>
    <name type="synonym">Octosporomyces octosporus</name>
    <dbReference type="NCBI Taxonomy" id="483514"/>
    <lineage>
        <taxon>Eukaryota</taxon>
        <taxon>Fungi</taxon>
        <taxon>Dikarya</taxon>
        <taxon>Ascomycota</taxon>
        <taxon>Taphrinomycotina</taxon>
        <taxon>Schizosaccharomycetes</taxon>
        <taxon>Schizosaccharomycetales</taxon>
        <taxon>Schizosaccharomycetaceae</taxon>
        <taxon>Schizosaccharomyces</taxon>
    </lineage>
</organism>
<keyword evidence="3" id="KW-1185">Reference proteome</keyword>
<feature type="domain" description="NAD(P)-binding" evidence="1">
    <location>
        <begin position="8"/>
        <end position="208"/>
    </location>
</feature>
<sequence length="247" mass="27377">MTVFTVFGGHGKVALLFTKVARESKHVVYNVIRNASHKEDVEEWGGRPKILSLEEASTDEIAGLLKETQTDTVVFSAGAGGKGGPERTKAVDYEGAVKVYDAMKLAGLRRLIMVSAIDNRDMSQPPPIHYTTADRKMSEEIHKALPTYYHYKFLADQELIRRTEDIDWTILRPSFLTDHPSSGLIALGNISIKQPISRETVARAILGFASNAESQHLVIDMTEGDVPITTAILAFLGRRESSYDYPL</sequence>
<gene>
    <name evidence="2" type="ORF">SOCG_01127</name>
</gene>
<dbReference type="Gene3D" id="3.40.50.720">
    <property type="entry name" value="NAD(P)-binding Rossmann-like Domain"/>
    <property type="match status" value="1"/>
</dbReference>
<evidence type="ECO:0000313" key="2">
    <source>
        <dbReference type="EMBL" id="EPX73377.1"/>
    </source>
</evidence>
<dbReference type="OMA" id="YFKNEVG"/>
<dbReference type="PANTHER" id="PTHR15020">
    <property type="entry name" value="FLAVIN REDUCTASE-RELATED"/>
    <property type="match status" value="1"/>
</dbReference>
<dbReference type="InterPro" id="IPR036291">
    <property type="entry name" value="NAD(P)-bd_dom_sf"/>
</dbReference>
<dbReference type="PANTHER" id="PTHR15020:SF50">
    <property type="entry name" value="UPF0659 PROTEIN YMR090W"/>
    <property type="match status" value="1"/>
</dbReference>
<protein>
    <submittedName>
        <fullName evidence="2">Fungal protein</fullName>
    </submittedName>
</protein>
<dbReference type="Pfam" id="PF13460">
    <property type="entry name" value="NAD_binding_10"/>
    <property type="match status" value="1"/>
</dbReference>
<dbReference type="InterPro" id="IPR016040">
    <property type="entry name" value="NAD(P)-bd_dom"/>
</dbReference>